<evidence type="ECO:0000313" key="3">
    <source>
        <dbReference type="Proteomes" id="UP000597762"/>
    </source>
</evidence>
<gene>
    <name evidence="2" type="ORF">SPHA_52075</name>
</gene>
<comment type="caution">
    <text evidence="2">The sequence shown here is derived from an EMBL/GenBank/DDBJ whole genome shotgun (WGS) entry which is preliminary data.</text>
</comment>
<sequence>MRLIRLGSSRKKSVAGTMIAASAILATIRNSGTHISAASRGHPPPLQPFRDRHQRDGDDQRGGHGRRIPPPREARRARPDEARPPPSGSARRATGPGASRSVRHRVAPCRPASPISDRQPYCLCRRFHPARYHDDGHVSGLPNGRSRQRAQMATIFDEYVILRNRPPPLRQGAVQTRPMLKARGIPPVRSATAFSID</sequence>
<feature type="compositionally biased region" description="Basic and acidic residues" evidence="1">
    <location>
        <begin position="49"/>
        <end position="62"/>
    </location>
</feature>
<name>A0A812DA00_ACAPH</name>
<feature type="compositionally biased region" description="Basic and acidic residues" evidence="1">
    <location>
        <begin position="70"/>
        <end position="83"/>
    </location>
</feature>
<proteinExistence type="predicted"/>
<dbReference type="Proteomes" id="UP000597762">
    <property type="component" value="Unassembled WGS sequence"/>
</dbReference>
<protein>
    <submittedName>
        <fullName evidence="2">Uncharacterized protein</fullName>
    </submittedName>
</protein>
<keyword evidence="3" id="KW-1185">Reference proteome</keyword>
<reference evidence="2" key="1">
    <citation type="submission" date="2021-01" db="EMBL/GenBank/DDBJ databases">
        <authorList>
            <person name="Li R."/>
            <person name="Bekaert M."/>
        </authorList>
    </citation>
    <scope>NUCLEOTIDE SEQUENCE</scope>
    <source>
        <strain evidence="2">Farmed</strain>
    </source>
</reference>
<accession>A0A812DA00</accession>
<evidence type="ECO:0000313" key="2">
    <source>
        <dbReference type="EMBL" id="CAE1297573.1"/>
    </source>
</evidence>
<organism evidence="2 3">
    <name type="scientific">Acanthosepion pharaonis</name>
    <name type="common">Pharaoh cuttlefish</name>
    <name type="synonym">Sepia pharaonis</name>
    <dbReference type="NCBI Taxonomy" id="158019"/>
    <lineage>
        <taxon>Eukaryota</taxon>
        <taxon>Metazoa</taxon>
        <taxon>Spiralia</taxon>
        <taxon>Lophotrochozoa</taxon>
        <taxon>Mollusca</taxon>
        <taxon>Cephalopoda</taxon>
        <taxon>Coleoidea</taxon>
        <taxon>Decapodiformes</taxon>
        <taxon>Sepiida</taxon>
        <taxon>Sepiina</taxon>
        <taxon>Sepiidae</taxon>
        <taxon>Acanthosepion</taxon>
    </lineage>
</organism>
<feature type="region of interest" description="Disordered" evidence="1">
    <location>
        <begin position="35"/>
        <end position="114"/>
    </location>
</feature>
<dbReference type="AlphaFoldDB" id="A0A812DA00"/>
<dbReference type="EMBL" id="CAHIKZ030003209">
    <property type="protein sequence ID" value="CAE1297573.1"/>
    <property type="molecule type" value="Genomic_DNA"/>
</dbReference>
<evidence type="ECO:0000256" key="1">
    <source>
        <dbReference type="SAM" id="MobiDB-lite"/>
    </source>
</evidence>